<keyword evidence="3 4" id="KW-0862">Zinc</keyword>
<dbReference type="InterPro" id="IPR000571">
    <property type="entry name" value="Znf_CCCH"/>
</dbReference>
<evidence type="ECO:0000256" key="1">
    <source>
        <dbReference type="ARBA" id="ARBA00022723"/>
    </source>
</evidence>
<dbReference type="EMBL" id="BQNB010012473">
    <property type="protein sequence ID" value="GJT03990.1"/>
    <property type="molecule type" value="Genomic_DNA"/>
</dbReference>
<comment type="caution">
    <text evidence="6">The sequence shown here is derived from an EMBL/GenBank/DDBJ whole genome shotgun (WGS) entry which is preliminary data.</text>
</comment>
<evidence type="ECO:0000256" key="2">
    <source>
        <dbReference type="ARBA" id="ARBA00022771"/>
    </source>
</evidence>
<gene>
    <name evidence="6" type="ORF">Tco_0838452</name>
</gene>
<keyword evidence="2 4" id="KW-0863">Zinc-finger</keyword>
<dbReference type="InterPro" id="IPR036855">
    <property type="entry name" value="Znf_CCCH_sf"/>
</dbReference>
<proteinExistence type="predicted"/>
<dbReference type="PROSITE" id="PS50103">
    <property type="entry name" value="ZF_C3H1"/>
    <property type="match status" value="1"/>
</dbReference>
<dbReference type="Pfam" id="PF14223">
    <property type="entry name" value="Retrotran_gag_2"/>
    <property type="match status" value="1"/>
</dbReference>
<evidence type="ECO:0000256" key="4">
    <source>
        <dbReference type="PROSITE-ProRule" id="PRU00723"/>
    </source>
</evidence>
<dbReference type="Gene3D" id="4.10.1000.10">
    <property type="entry name" value="Zinc finger, CCCH-type"/>
    <property type="match status" value="1"/>
</dbReference>
<evidence type="ECO:0000256" key="3">
    <source>
        <dbReference type="ARBA" id="ARBA00022833"/>
    </source>
</evidence>
<feature type="zinc finger region" description="C3H1-type" evidence="4">
    <location>
        <begin position="147"/>
        <end position="173"/>
    </location>
</feature>
<dbReference type="Proteomes" id="UP001151760">
    <property type="component" value="Unassembled WGS sequence"/>
</dbReference>
<organism evidence="6 7">
    <name type="scientific">Tanacetum coccineum</name>
    <dbReference type="NCBI Taxonomy" id="301880"/>
    <lineage>
        <taxon>Eukaryota</taxon>
        <taxon>Viridiplantae</taxon>
        <taxon>Streptophyta</taxon>
        <taxon>Embryophyta</taxon>
        <taxon>Tracheophyta</taxon>
        <taxon>Spermatophyta</taxon>
        <taxon>Magnoliopsida</taxon>
        <taxon>eudicotyledons</taxon>
        <taxon>Gunneridae</taxon>
        <taxon>Pentapetalae</taxon>
        <taxon>asterids</taxon>
        <taxon>campanulids</taxon>
        <taxon>Asterales</taxon>
        <taxon>Asteraceae</taxon>
        <taxon>Asteroideae</taxon>
        <taxon>Anthemideae</taxon>
        <taxon>Anthemidinae</taxon>
        <taxon>Tanacetum</taxon>
    </lineage>
</organism>
<dbReference type="PANTHER" id="PTHR47481">
    <property type="match status" value="1"/>
</dbReference>
<protein>
    <submittedName>
        <fullName evidence="6">Ribonuclease H-like domain-containing protein</fullName>
    </submittedName>
</protein>
<keyword evidence="7" id="KW-1185">Reference proteome</keyword>
<evidence type="ECO:0000313" key="6">
    <source>
        <dbReference type="EMBL" id="GJT03990.1"/>
    </source>
</evidence>
<keyword evidence="1 4" id="KW-0479">Metal-binding</keyword>
<name>A0ABQ5AMU7_9ASTR</name>
<evidence type="ECO:0000259" key="5">
    <source>
        <dbReference type="PROSITE" id="PS50103"/>
    </source>
</evidence>
<reference evidence="6" key="2">
    <citation type="submission" date="2022-01" db="EMBL/GenBank/DDBJ databases">
        <authorList>
            <person name="Yamashiro T."/>
            <person name="Shiraishi A."/>
            <person name="Satake H."/>
            <person name="Nakayama K."/>
        </authorList>
    </citation>
    <scope>NUCLEOTIDE SEQUENCE</scope>
</reference>
<dbReference type="PANTHER" id="PTHR47481:SF41">
    <property type="entry name" value="COPIA-LIKE POLYPROTEIN_RETROTRANSPOSON"/>
    <property type="match status" value="1"/>
</dbReference>
<sequence>MVVARPATAKAAWTLLTDIVKDNKKTCTSALKAELRSIKLGTLSLEAYFQKINSLVTILTSLGSSVNDEDLVHYAIDGLPKKYNQVCGYMHYQDTFPDLKTVCSLLITEEMRLKSKADTLLMDSSSPMALMTDSGNSRRSFSTSQVKPWKPCFNFAKGTCRFGDGCRFLHDANMKNTNTHGLAAKASPTDDLLAKILERLNVTNKVHEPSQNTSNTNRTLLVQQPNPSAYFATPSLGPYNYTPAHYSSPGHVAGPPSGFGFTSSGPGHSPHLMTAQQTFTPVQPTNGYPHFAPAQQLAHAHPVVSSTYASAQQTPRSTAIPAGVIGPTTAPEQATMLPNAFTIGTLHDPATGAWNMDAGVSSHLNSSVTSLNDIFNTCMYSSISVDDGHSTTRHSILPNPTKSLHLNNVLITPHIVKNLIYVCQFVRDNNCTIEFDAFGFSVKDFITRRVPLRCDSTGDLYLVITPSPSCGG</sequence>
<feature type="domain" description="C3H1-type" evidence="5">
    <location>
        <begin position="147"/>
        <end position="173"/>
    </location>
</feature>
<evidence type="ECO:0000313" key="7">
    <source>
        <dbReference type="Proteomes" id="UP001151760"/>
    </source>
</evidence>
<reference evidence="6" key="1">
    <citation type="journal article" date="2022" name="Int. J. Mol. Sci.">
        <title>Draft Genome of Tanacetum Coccineum: Genomic Comparison of Closely Related Tanacetum-Family Plants.</title>
        <authorList>
            <person name="Yamashiro T."/>
            <person name="Shiraishi A."/>
            <person name="Nakayama K."/>
            <person name="Satake H."/>
        </authorList>
    </citation>
    <scope>NUCLEOTIDE SEQUENCE</scope>
</reference>
<dbReference type="SUPFAM" id="SSF90229">
    <property type="entry name" value="CCCH zinc finger"/>
    <property type="match status" value="1"/>
</dbReference>
<dbReference type="SMART" id="SM00356">
    <property type="entry name" value="ZnF_C3H1"/>
    <property type="match status" value="1"/>
</dbReference>
<accession>A0ABQ5AMU7</accession>